<dbReference type="AlphaFoldDB" id="A0A8X6IWG0"/>
<evidence type="ECO:0000313" key="2">
    <source>
        <dbReference type="Proteomes" id="UP000886998"/>
    </source>
</evidence>
<keyword evidence="2" id="KW-1185">Reference proteome</keyword>
<reference evidence="1" key="1">
    <citation type="submission" date="2020-08" db="EMBL/GenBank/DDBJ databases">
        <title>Multicomponent nature underlies the extraordinary mechanical properties of spider dragline silk.</title>
        <authorList>
            <person name="Kono N."/>
            <person name="Nakamura H."/>
            <person name="Mori M."/>
            <person name="Yoshida Y."/>
            <person name="Ohtoshi R."/>
            <person name="Malay A.D."/>
            <person name="Moran D.A.P."/>
            <person name="Tomita M."/>
            <person name="Numata K."/>
            <person name="Arakawa K."/>
        </authorList>
    </citation>
    <scope>NUCLEOTIDE SEQUENCE</scope>
</reference>
<protein>
    <submittedName>
        <fullName evidence="1">Uncharacterized protein</fullName>
    </submittedName>
</protein>
<dbReference type="Proteomes" id="UP000886998">
    <property type="component" value="Unassembled WGS sequence"/>
</dbReference>
<name>A0A8X6IWG0_9ARAC</name>
<evidence type="ECO:0000313" key="1">
    <source>
        <dbReference type="EMBL" id="GFS63681.1"/>
    </source>
</evidence>
<sequence>MRQEKVSAHYDIEESSTSSFDTRKIAISFICVKQHNSYTLPICIGIYFNLYLQHCRELKSVESDMYGHCL</sequence>
<dbReference type="EMBL" id="BMAV01027940">
    <property type="protein sequence ID" value="GFS63681.1"/>
    <property type="molecule type" value="Genomic_DNA"/>
</dbReference>
<proteinExistence type="predicted"/>
<organism evidence="1 2">
    <name type="scientific">Trichonephila inaurata madagascariensis</name>
    <dbReference type="NCBI Taxonomy" id="2747483"/>
    <lineage>
        <taxon>Eukaryota</taxon>
        <taxon>Metazoa</taxon>
        <taxon>Ecdysozoa</taxon>
        <taxon>Arthropoda</taxon>
        <taxon>Chelicerata</taxon>
        <taxon>Arachnida</taxon>
        <taxon>Araneae</taxon>
        <taxon>Araneomorphae</taxon>
        <taxon>Entelegynae</taxon>
        <taxon>Araneoidea</taxon>
        <taxon>Nephilidae</taxon>
        <taxon>Trichonephila</taxon>
        <taxon>Trichonephila inaurata</taxon>
    </lineage>
</organism>
<gene>
    <name evidence="1" type="ORF">TNIN_369841</name>
</gene>
<comment type="caution">
    <text evidence="1">The sequence shown here is derived from an EMBL/GenBank/DDBJ whole genome shotgun (WGS) entry which is preliminary data.</text>
</comment>
<accession>A0A8X6IWG0</accession>